<protein>
    <recommendedName>
        <fullName evidence="4">FNIP repeat-containing protein</fullName>
    </recommendedName>
</protein>
<dbReference type="Pfam" id="PF05725">
    <property type="entry name" value="FNIP"/>
    <property type="match status" value="3"/>
</dbReference>
<evidence type="ECO:0000313" key="3">
    <source>
        <dbReference type="Proteomes" id="UP000695562"/>
    </source>
</evidence>
<evidence type="ECO:0000256" key="1">
    <source>
        <dbReference type="ARBA" id="ARBA00022737"/>
    </source>
</evidence>
<accession>A0A8J4PZF0</accession>
<dbReference type="OrthoDB" id="10290201at2759"/>
<sequence>MADQLFYSIYRNIFLHNVILQHKCNNLELEISVSYLNQYHRYLSKLDCENYNRNIFVPISSDEEADKYLESNYKHLITRLSIVDDIAVSKQQAVLSQLPDNLKSLEQAYGFFGNYGSNLKKLEIDFRFTPIHKDFAQDTLPKNLTSLWINGYNGAIGKDVLPDSLTDLNIVCSNAQQLSNCYSSTNNPLNIYLTITDPIQRPVFLNRKHHFKYLDLTIENVAFEVGDIPDTVQTLSLRGLGELQANVIPASVTDLELSHYNFQFKSGDLPQGLLKLYASQYNQPLEPNVLPSGIIDLSLKSFNHPLVANTLPSSLLELRLHAFDQPLLPNILPNKLESLVLVDHSQTIQCDVLPNSLKQLFVKHTTPFTSSQCFPSSLSKLEIDVFDGTPGFMQLIPESVKTLYLDFVHRSPQHQNITFDGHVSLPQHITSLTLGWSVYTIPSSFLPQSLLRLSIENFETVIQPADETQQSIYPPNLQTLKVVTDYPYPLPLPESLKVLIEGYKLVMITK</sequence>
<organism evidence="2 3">
    <name type="scientific">Polysphondylium violaceum</name>
    <dbReference type="NCBI Taxonomy" id="133409"/>
    <lineage>
        <taxon>Eukaryota</taxon>
        <taxon>Amoebozoa</taxon>
        <taxon>Evosea</taxon>
        <taxon>Eumycetozoa</taxon>
        <taxon>Dictyostelia</taxon>
        <taxon>Dictyosteliales</taxon>
        <taxon>Dictyosteliaceae</taxon>
        <taxon>Polysphondylium</taxon>
    </lineage>
</organism>
<name>A0A8J4PZF0_9MYCE</name>
<reference evidence="2" key="1">
    <citation type="submission" date="2020-01" db="EMBL/GenBank/DDBJ databases">
        <title>Development of genomics and gene disruption for Polysphondylium violaceum indicates a role for the polyketide synthase stlB in stalk morphogenesis.</title>
        <authorList>
            <person name="Narita B."/>
            <person name="Kawabe Y."/>
            <person name="Kin K."/>
            <person name="Saito T."/>
            <person name="Gibbs R."/>
            <person name="Kuspa A."/>
            <person name="Muzny D."/>
            <person name="Queller D."/>
            <person name="Richards S."/>
            <person name="Strassman J."/>
            <person name="Sucgang R."/>
            <person name="Worley K."/>
            <person name="Schaap P."/>
        </authorList>
    </citation>
    <scope>NUCLEOTIDE SEQUENCE</scope>
    <source>
        <strain evidence="2">QSvi11</strain>
    </source>
</reference>
<dbReference type="InterPro" id="IPR051251">
    <property type="entry name" value="STK_FNIP-Repeat"/>
</dbReference>
<gene>
    <name evidence="2" type="ORF">CYY_006613</name>
</gene>
<keyword evidence="1" id="KW-0677">Repeat</keyword>
<dbReference type="EMBL" id="AJWJ01000313">
    <property type="protein sequence ID" value="KAF2072071.1"/>
    <property type="molecule type" value="Genomic_DNA"/>
</dbReference>
<dbReference type="Proteomes" id="UP000695562">
    <property type="component" value="Unassembled WGS sequence"/>
</dbReference>
<keyword evidence="3" id="KW-1185">Reference proteome</keyword>
<evidence type="ECO:0000313" key="2">
    <source>
        <dbReference type="EMBL" id="KAF2072071.1"/>
    </source>
</evidence>
<dbReference type="PANTHER" id="PTHR32134:SF169">
    <property type="entry name" value="FNIP REPEAT-CONTAINING PROTEIN-RELATED"/>
    <property type="match status" value="1"/>
</dbReference>
<dbReference type="PANTHER" id="PTHR32134">
    <property type="entry name" value="FNIP REPEAT-CONTAINING PROTEIN"/>
    <property type="match status" value="1"/>
</dbReference>
<comment type="caution">
    <text evidence="2">The sequence shown here is derived from an EMBL/GenBank/DDBJ whole genome shotgun (WGS) entry which is preliminary data.</text>
</comment>
<dbReference type="InterPro" id="IPR008615">
    <property type="entry name" value="FNIP"/>
</dbReference>
<dbReference type="AlphaFoldDB" id="A0A8J4PZF0"/>
<proteinExistence type="predicted"/>
<evidence type="ECO:0008006" key="4">
    <source>
        <dbReference type="Google" id="ProtNLM"/>
    </source>
</evidence>